<reference evidence="1 2" key="1">
    <citation type="submission" date="2022-07" db="EMBL/GenBank/DDBJ databases">
        <title>Bombella genomes.</title>
        <authorList>
            <person name="Harer L."/>
            <person name="Styblova S."/>
            <person name="Ehrmann M."/>
        </authorList>
    </citation>
    <scope>NUCLEOTIDE SEQUENCE [LARGE SCALE GENOMIC DNA]</scope>
    <source>
        <strain evidence="1 2">TMW 2.2558</strain>
    </source>
</reference>
<comment type="caution">
    <text evidence="1">The sequence shown here is derived from an EMBL/GenBank/DDBJ whole genome shotgun (WGS) entry which is preliminary data.</text>
</comment>
<dbReference type="Proteomes" id="UP001165648">
    <property type="component" value="Unassembled WGS sequence"/>
</dbReference>
<gene>
    <name evidence="1" type="ORF">NQF64_03860</name>
</gene>
<evidence type="ECO:0000313" key="2">
    <source>
        <dbReference type="Proteomes" id="UP001165648"/>
    </source>
</evidence>
<proteinExistence type="predicted"/>
<protein>
    <submittedName>
        <fullName evidence="1">Uncharacterized protein</fullName>
    </submittedName>
</protein>
<sequence>MNGFIPSPFPLPPQADLTWWNLNGEQLPVEPLIMKKIRRGLVKLQKKDANEFLSINPRSDDLGFVTGVNAWEQFLPVTERMLQGLALISDPDMSHITAEASSKQVGHFSFLPPSDNKPGGGRIGEVVINLYDNLPSLAALSSIKEGEDHTISFTNYDNESVSHFTLFCRSVKP</sequence>
<dbReference type="EMBL" id="JANIDW010000001">
    <property type="protein sequence ID" value="MCX5614382.1"/>
    <property type="molecule type" value="Genomic_DNA"/>
</dbReference>
<evidence type="ECO:0000313" key="1">
    <source>
        <dbReference type="EMBL" id="MCX5614382.1"/>
    </source>
</evidence>
<name>A0ABT3W5P8_9PROT</name>
<keyword evidence="2" id="KW-1185">Reference proteome</keyword>
<accession>A0ABT3W5P8</accession>
<organism evidence="1 2">
    <name type="scientific">Bombella saccharophila</name>
    <dbReference type="NCBI Taxonomy" id="2967338"/>
    <lineage>
        <taxon>Bacteria</taxon>
        <taxon>Pseudomonadati</taxon>
        <taxon>Pseudomonadota</taxon>
        <taxon>Alphaproteobacteria</taxon>
        <taxon>Acetobacterales</taxon>
        <taxon>Acetobacteraceae</taxon>
        <taxon>Bombella</taxon>
    </lineage>
</organism>
<dbReference type="RefSeq" id="WP_143813654.1">
    <property type="nucleotide sequence ID" value="NZ_JANIDW010000001.1"/>
</dbReference>